<keyword evidence="1" id="KW-1015">Disulfide bond</keyword>
<accession>A0ABW5Q587</accession>
<gene>
    <name evidence="3" type="ORF">ACFSUN_17625</name>
</gene>
<dbReference type="InterPro" id="IPR017937">
    <property type="entry name" value="Thioredoxin_CS"/>
</dbReference>
<evidence type="ECO:0000313" key="4">
    <source>
        <dbReference type="Proteomes" id="UP001597451"/>
    </source>
</evidence>
<dbReference type="CDD" id="cd02966">
    <property type="entry name" value="TlpA_like_family"/>
    <property type="match status" value="1"/>
</dbReference>
<dbReference type="PANTHER" id="PTHR42852">
    <property type="entry name" value="THIOL:DISULFIDE INTERCHANGE PROTEIN DSBE"/>
    <property type="match status" value="1"/>
</dbReference>
<dbReference type="Gene3D" id="3.40.30.10">
    <property type="entry name" value="Glutaredoxin"/>
    <property type="match status" value="1"/>
</dbReference>
<name>A0ABW5Q587_9BACI</name>
<dbReference type="Pfam" id="PF00578">
    <property type="entry name" value="AhpC-TSA"/>
    <property type="match status" value="1"/>
</dbReference>
<dbReference type="InterPro" id="IPR036249">
    <property type="entry name" value="Thioredoxin-like_sf"/>
</dbReference>
<dbReference type="InterPro" id="IPR000866">
    <property type="entry name" value="AhpC/TSA"/>
</dbReference>
<keyword evidence="4" id="KW-1185">Reference proteome</keyword>
<sequence length="194" mass="21508">MVKNIMVISVLLCLAGIAVFNFIQQEKESEEASSEMNTSAEGGAIAPVESAGLEPGDKAPAFNLETLNGDKLQLADLQGKKVILNFWATWCPPCKEEMPEMQDIHEKYGDEVEVVAVNMTSTEASGIEDVQTFNEEYAYTYTMPLDEEGNISKAYKVFNVPTTYFINTDGTISLPRKSGPMTYEFMEESISQME</sequence>
<dbReference type="PROSITE" id="PS51352">
    <property type="entry name" value="THIOREDOXIN_2"/>
    <property type="match status" value="1"/>
</dbReference>
<dbReference type="InterPro" id="IPR050553">
    <property type="entry name" value="Thioredoxin_ResA/DsbE_sf"/>
</dbReference>
<reference evidence="4" key="1">
    <citation type="journal article" date="2019" name="Int. J. Syst. Evol. Microbiol.">
        <title>The Global Catalogue of Microorganisms (GCM) 10K type strain sequencing project: providing services to taxonomists for standard genome sequencing and annotation.</title>
        <authorList>
            <consortium name="The Broad Institute Genomics Platform"/>
            <consortium name="The Broad Institute Genome Sequencing Center for Infectious Disease"/>
            <person name="Wu L."/>
            <person name="Ma J."/>
        </authorList>
    </citation>
    <scope>NUCLEOTIDE SEQUENCE [LARGE SCALE GENOMIC DNA]</scope>
    <source>
        <strain evidence="4">TISTR 1858</strain>
    </source>
</reference>
<proteinExistence type="predicted"/>
<dbReference type="SUPFAM" id="SSF52833">
    <property type="entry name" value="Thioredoxin-like"/>
    <property type="match status" value="1"/>
</dbReference>
<dbReference type="EMBL" id="JBHUMX010000045">
    <property type="protein sequence ID" value="MFD2630590.1"/>
    <property type="molecule type" value="Genomic_DNA"/>
</dbReference>
<dbReference type="RefSeq" id="WP_379563991.1">
    <property type="nucleotide sequence ID" value="NZ_JBHUMX010000045.1"/>
</dbReference>
<dbReference type="Proteomes" id="UP001597451">
    <property type="component" value="Unassembled WGS sequence"/>
</dbReference>
<organism evidence="3 4">
    <name type="scientific">Oceanobacillus kapialis</name>
    <dbReference type="NCBI Taxonomy" id="481353"/>
    <lineage>
        <taxon>Bacteria</taxon>
        <taxon>Bacillati</taxon>
        <taxon>Bacillota</taxon>
        <taxon>Bacilli</taxon>
        <taxon>Bacillales</taxon>
        <taxon>Bacillaceae</taxon>
        <taxon>Oceanobacillus</taxon>
    </lineage>
</organism>
<protein>
    <submittedName>
        <fullName evidence="3">TlpA family protein disulfide reductase</fullName>
    </submittedName>
</protein>
<dbReference type="PROSITE" id="PS00194">
    <property type="entry name" value="THIOREDOXIN_1"/>
    <property type="match status" value="1"/>
</dbReference>
<dbReference type="PANTHER" id="PTHR42852:SF1">
    <property type="entry name" value="THIOREDOXIN-LIKE PROTEIN YNEN"/>
    <property type="match status" value="1"/>
</dbReference>
<feature type="domain" description="Thioredoxin" evidence="2">
    <location>
        <begin position="53"/>
        <end position="194"/>
    </location>
</feature>
<evidence type="ECO:0000259" key="2">
    <source>
        <dbReference type="PROSITE" id="PS51352"/>
    </source>
</evidence>
<dbReference type="InterPro" id="IPR013766">
    <property type="entry name" value="Thioredoxin_domain"/>
</dbReference>
<evidence type="ECO:0000313" key="3">
    <source>
        <dbReference type="EMBL" id="MFD2630590.1"/>
    </source>
</evidence>
<comment type="caution">
    <text evidence="3">The sequence shown here is derived from an EMBL/GenBank/DDBJ whole genome shotgun (WGS) entry which is preliminary data.</text>
</comment>
<evidence type="ECO:0000256" key="1">
    <source>
        <dbReference type="ARBA" id="ARBA00023157"/>
    </source>
</evidence>